<dbReference type="CDD" id="cd00053">
    <property type="entry name" value="EGF"/>
    <property type="match status" value="1"/>
</dbReference>
<dbReference type="InterPro" id="IPR000719">
    <property type="entry name" value="Prot_kinase_dom"/>
</dbReference>
<keyword evidence="3 18" id="KW-0245">EGF-like domain</keyword>
<dbReference type="InterPro" id="IPR024171">
    <property type="entry name" value="SRK-like_kinase"/>
</dbReference>
<evidence type="ECO:0000256" key="3">
    <source>
        <dbReference type="ARBA" id="ARBA00022536"/>
    </source>
</evidence>
<dbReference type="PIRSF" id="PIRSF000641">
    <property type="entry name" value="SRK"/>
    <property type="match status" value="1"/>
</dbReference>
<evidence type="ECO:0000256" key="17">
    <source>
        <dbReference type="PIRNR" id="PIRNR000641"/>
    </source>
</evidence>
<sequence length="811" mass="90593">MAPFFSILPVLSLLPLLSNAAFTDTLPLRSSLSVDKHQIDILRSPNGTFTCGFHSIYDNAFTFSIWYTNSVNKTIVWTANRDRPVHARGAEVTLRKGGTLVLTDYDSVVVWQIEADPAGVQYAQLLETGNLVLKNARGMVLWQSFDSPTDTLLPGQHINAATKLVSTTGLHVPGHYIFHFTDSSILSLIYDDADVHEIYWPDPDNGEYQNNRNRYNSTRIAGLDEMGNFFSSDFANQQAIVASDEGHGIKRRLTLDPDGNLRLYSLNNSDGRWSVSWIAVSQPCNVHGLCGPNGICHYLPTPTCSCPPGYVMSNPGNWSQGCRAVVDIACTVEQAQAVKFLRLPGTDFWGSDQQRVLGVSLQTCKNICRSDCTCKGFQYQQGSGACYPKAFLYNGKAYTAPTKSSRVMHLKLPVGVNISGIPIPQTNVLISRKQHPDCGQMSASTMEPFPYVHKANHGEAKWFYFYGFAGAIFVLEVFFIASAWCFVLRWELGASEIQAVEEGYKMMTSNFRRYSYKELVKATRKFKEELGRGGSGIVYKGILDNSRAVAVKTLENVRQCEEEFQAELSIIGRINHMNLVRIWGFCSESSHRMLVTEYIENGSLANILFKDNILLEWRQRFNIALGVAKGLAYLHHECLEWVIHCDVKPENILLDRNLEPKIADFGLVKLLNRGGSNQNVSRVRGTIGYIAPEWISSLQITAKVDVYSYGVVLLELVLGKRVLDLAVGADEEVHKVLRNLVGMLVHMLDNEESSSIAEVVDCKLNGQFNYMQVRTLIKLVVSCLDEDRCKRPAMESIVQTLLLADESCSMC</sequence>
<evidence type="ECO:0000256" key="4">
    <source>
        <dbReference type="ARBA" id="ARBA00022679"/>
    </source>
</evidence>
<evidence type="ECO:0000259" key="24">
    <source>
        <dbReference type="PROSITE" id="PS50948"/>
    </source>
</evidence>
<dbReference type="GO" id="GO:0004674">
    <property type="term" value="F:protein serine/threonine kinase activity"/>
    <property type="evidence" value="ECO:0007669"/>
    <property type="project" value="UniProtKB-KW"/>
</dbReference>
<evidence type="ECO:0000256" key="1">
    <source>
        <dbReference type="ARBA" id="ARBA00004479"/>
    </source>
</evidence>
<evidence type="ECO:0000256" key="7">
    <source>
        <dbReference type="ARBA" id="ARBA00022741"/>
    </source>
</evidence>
<dbReference type="Pfam" id="PF00024">
    <property type="entry name" value="PAN_1"/>
    <property type="match status" value="1"/>
</dbReference>
<dbReference type="Pfam" id="PF00069">
    <property type="entry name" value="Pkinase"/>
    <property type="match status" value="1"/>
</dbReference>
<dbReference type="FunFam" id="1.10.510.10:FF:000302">
    <property type="entry name" value="Serine/threonine-protein kinase"/>
    <property type="match status" value="1"/>
</dbReference>
<feature type="chain" id="PRO_5035944987" description="Receptor-like serine/threonine-protein kinase" evidence="20">
    <location>
        <begin position="21"/>
        <end position="811"/>
    </location>
</feature>
<feature type="domain" description="EGF-like" evidence="22">
    <location>
        <begin position="280"/>
        <end position="316"/>
    </location>
</feature>
<dbReference type="PANTHER" id="PTHR47974">
    <property type="entry name" value="OS07G0415500 PROTEIN"/>
    <property type="match status" value="1"/>
</dbReference>
<dbReference type="Proteomes" id="UP000823388">
    <property type="component" value="Chromosome 9N"/>
</dbReference>
<dbReference type="PANTHER" id="PTHR47974:SF4">
    <property type="entry name" value="RECEPTOR-LIKE SERINE_THREONINE-PROTEIN KINASE"/>
    <property type="match status" value="1"/>
</dbReference>
<name>A0A8T0MTJ2_PANVG</name>
<feature type="domain" description="Bulb-type lectin" evidence="23">
    <location>
        <begin position="17"/>
        <end position="146"/>
    </location>
</feature>
<evidence type="ECO:0000256" key="5">
    <source>
        <dbReference type="ARBA" id="ARBA00022692"/>
    </source>
</evidence>
<protein>
    <recommendedName>
        <fullName evidence="17">Receptor-like serine/threonine-protein kinase</fullName>
        <ecNumber evidence="17">2.7.11.1</ecNumber>
    </recommendedName>
</protein>
<dbReference type="InterPro" id="IPR011009">
    <property type="entry name" value="Kinase-like_dom_sf"/>
</dbReference>
<feature type="binding site" evidence="19">
    <location>
        <position position="552"/>
    </location>
    <ligand>
        <name>ATP</name>
        <dbReference type="ChEBI" id="CHEBI:30616"/>
    </ligand>
</feature>
<dbReference type="AlphaFoldDB" id="A0A8T0MTJ2"/>
<dbReference type="InterPro" id="IPR008271">
    <property type="entry name" value="Ser/Thr_kinase_AS"/>
</dbReference>
<evidence type="ECO:0000256" key="9">
    <source>
        <dbReference type="ARBA" id="ARBA00022840"/>
    </source>
</evidence>
<keyword evidence="5" id="KW-0812">Transmembrane</keyword>
<dbReference type="InterPro" id="IPR017441">
    <property type="entry name" value="Protein_kinase_ATP_BS"/>
</dbReference>
<dbReference type="CDD" id="cd01098">
    <property type="entry name" value="PAN_AP_plant"/>
    <property type="match status" value="1"/>
</dbReference>
<evidence type="ECO:0000256" key="16">
    <source>
        <dbReference type="ARBA" id="ARBA00048679"/>
    </source>
</evidence>
<evidence type="ECO:0000259" key="22">
    <source>
        <dbReference type="PROSITE" id="PS50026"/>
    </source>
</evidence>
<evidence type="ECO:0000256" key="6">
    <source>
        <dbReference type="ARBA" id="ARBA00022729"/>
    </source>
</evidence>
<keyword evidence="7 17" id="KW-0547">Nucleotide-binding</keyword>
<dbReference type="InterPro" id="IPR036426">
    <property type="entry name" value="Bulb-type_lectin_dom_sf"/>
</dbReference>
<keyword evidence="9 17" id="KW-0067">ATP-binding</keyword>
<dbReference type="GO" id="GO:0016020">
    <property type="term" value="C:membrane"/>
    <property type="evidence" value="ECO:0007669"/>
    <property type="project" value="UniProtKB-SubCell"/>
</dbReference>
<comment type="catalytic activity">
    <reaction evidence="16 17">
        <text>L-seryl-[protein] + ATP = O-phospho-L-seryl-[protein] + ADP + H(+)</text>
        <dbReference type="Rhea" id="RHEA:17989"/>
        <dbReference type="Rhea" id="RHEA-COMP:9863"/>
        <dbReference type="Rhea" id="RHEA-COMP:11604"/>
        <dbReference type="ChEBI" id="CHEBI:15378"/>
        <dbReference type="ChEBI" id="CHEBI:29999"/>
        <dbReference type="ChEBI" id="CHEBI:30616"/>
        <dbReference type="ChEBI" id="CHEBI:83421"/>
        <dbReference type="ChEBI" id="CHEBI:456216"/>
        <dbReference type="EC" id="2.7.11.1"/>
    </reaction>
</comment>
<dbReference type="SMART" id="SM00220">
    <property type="entry name" value="S_TKc"/>
    <property type="match status" value="1"/>
</dbReference>
<evidence type="ECO:0000256" key="18">
    <source>
        <dbReference type="PROSITE-ProRule" id="PRU00076"/>
    </source>
</evidence>
<dbReference type="FunFam" id="2.90.10.10:FF:000006">
    <property type="entry name" value="Serine/threonine-protein kinase"/>
    <property type="match status" value="1"/>
</dbReference>
<keyword evidence="13" id="KW-0675">Receptor</keyword>
<dbReference type="PROSITE" id="PS50011">
    <property type="entry name" value="PROTEIN_KINASE_DOM"/>
    <property type="match status" value="1"/>
</dbReference>
<dbReference type="FunFam" id="3.30.200.20:FF:000059">
    <property type="entry name" value="S-receptor-like serine/threonine-protein kinase"/>
    <property type="match status" value="1"/>
</dbReference>
<comment type="similarity">
    <text evidence="17">Belongs to the protein kinase superfamily. Ser/Thr protein kinase family.</text>
</comment>
<evidence type="ECO:0000256" key="8">
    <source>
        <dbReference type="ARBA" id="ARBA00022777"/>
    </source>
</evidence>
<dbReference type="InterPro" id="IPR003609">
    <property type="entry name" value="Pan_app"/>
</dbReference>
<dbReference type="EC" id="2.7.11.1" evidence="17"/>
<evidence type="ECO:0000256" key="13">
    <source>
        <dbReference type="ARBA" id="ARBA00023170"/>
    </source>
</evidence>
<keyword evidence="10" id="KW-1133">Transmembrane helix</keyword>
<keyword evidence="11" id="KW-0472">Membrane</keyword>
<evidence type="ECO:0000256" key="19">
    <source>
        <dbReference type="PROSITE-ProRule" id="PRU10141"/>
    </source>
</evidence>
<evidence type="ECO:0000259" key="21">
    <source>
        <dbReference type="PROSITE" id="PS50011"/>
    </source>
</evidence>
<feature type="domain" description="Apple" evidence="24">
    <location>
        <begin position="330"/>
        <end position="412"/>
    </location>
</feature>
<evidence type="ECO:0000256" key="14">
    <source>
        <dbReference type="ARBA" id="ARBA00023180"/>
    </source>
</evidence>
<evidence type="ECO:0000313" key="25">
    <source>
        <dbReference type="EMBL" id="KAG2540038.1"/>
    </source>
</evidence>
<dbReference type="PROSITE" id="PS00107">
    <property type="entry name" value="PROTEIN_KINASE_ATP"/>
    <property type="match status" value="1"/>
</dbReference>
<dbReference type="SMART" id="SM00108">
    <property type="entry name" value="B_lectin"/>
    <property type="match status" value="1"/>
</dbReference>
<dbReference type="EMBL" id="CM029054">
    <property type="protein sequence ID" value="KAG2540038.1"/>
    <property type="molecule type" value="Genomic_DNA"/>
</dbReference>
<comment type="catalytic activity">
    <reaction evidence="15 17">
        <text>L-threonyl-[protein] + ATP = O-phospho-L-threonyl-[protein] + ADP + H(+)</text>
        <dbReference type="Rhea" id="RHEA:46608"/>
        <dbReference type="Rhea" id="RHEA-COMP:11060"/>
        <dbReference type="Rhea" id="RHEA-COMP:11605"/>
        <dbReference type="ChEBI" id="CHEBI:15378"/>
        <dbReference type="ChEBI" id="CHEBI:30013"/>
        <dbReference type="ChEBI" id="CHEBI:30616"/>
        <dbReference type="ChEBI" id="CHEBI:61977"/>
        <dbReference type="ChEBI" id="CHEBI:456216"/>
        <dbReference type="EC" id="2.7.11.1"/>
    </reaction>
</comment>
<feature type="signal peptide" evidence="20">
    <location>
        <begin position="1"/>
        <end position="20"/>
    </location>
</feature>
<keyword evidence="26" id="KW-1185">Reference proteome</keyword>
<dbReference type="CDD" id="cd00028">
    <property type="entry name" value="B_lectin"/>
    <property type="match status" value="1"/>
</dbReference>
<comment type="caution">
    <text evidence="25">The sequence shown here is derived from an EMBL/GenBank/DDBJ whole genome shotgun (WGS) entry which is preliminary data.</text>
</comment>
<dbReference type="InterPro" id="IPR000742">
    <property type="entry name" value="EGF"/>
</dbReference>
<dbReference type="InterPro" id="IPR000858">
    <property type="entry name" value="S_locus_glycoprot_dom"/>
</dbReference>
<dbReference type="GO" id="GO:0005524">
    <property type="term" value="F:ATP binding"/>
    <property type="evidence" value="ECO:0007669"/>
    <property type="project" value="UniProtKB-UniRule"/>
</dbReference>
<keyword evidence="2 17" id="KW-0723">Serine/threonine-protein kinase</keyword>
<dbReference type="InterPro" id="IPR001480">
    <property type="entry name" value="Bulb-type_lectin_dom"/>
</dbReference>
<dbReference type="OrthoDB" id="619632at2759"/>
<comment type="subcellular location">
    <subcellularLocation>
        <location evidence="1">Membrane</location>
        <topology evidence="1">Single-pass type I membrane protein</topology>
    </subcellularLocation>
</comment>
<proteinExistence type="inferred from homology"/>
<evidence type="ECO:0000256" key="20">
    <source>
        <dbReference type="SAM" id="SignalP"/>
    </source>
</evidence>
<keyword evidence="14" id="KW-0325">Glycoprotein</keyword>
<keyword evidence="8 17" id="KW-0418">Kinase</keyword>
<dbReference type="Pfam" id="PF01453">
    <property type="entry name" value="B_lectin"/>
    <property type="match status" value="1"/>
</dbReference>
<evidence type="ECO:0000256" key="2">
    <source>
        <dbReference type="ARBA" id="ARBA00022527"/>
    </source>
</evidence>
<gene>
    <name evidence="25" type="ORF">PVAP13_9NG525800</name>
</gene>
<dbReference type="PROSITE" id="PS00108">
    <property type="entry name" value="PROTEIN_KINASE_ST"/>
    <property type="match status" value="1"/>
</dbReference>
<dbReference type="SUPFAM" id="SSF51110">
    <property type="entry name" value="alpha-D-mannose-specific plant lectins"/>
    <property type="match status" value="1"/>
</dbReference>
<dbReference type="CDD" id="cd14066">
    <property type="entry name" value="STKc_IRAK"/>
    <property type="match status" value="1"/>
</dbReference>
<evidence type="ECO:0000256" key="11">
    <source>
        <dbReference type="ARBA" id="ARBA00023136"/>
    </source>
</evidence>
<evidence type="ECO:0000256" key="10">
    <source>
        <dbReference type="ARBA" id="ARBA00022989"/>
    </source>
</evidence>
<dbReference type="Pfam" id="PF00954">
    <property type="entry name" value="S_locus_glycop"/>
    <property type="match status" value="1"/>
</dbReference>
<dbReference type="PROSITE" id="PS50948">
    <property type="entry name" value="PAN"/>
    <property type="match status" value="1"/>
</dbReference>
<evidence type="ECO:0000313" key="26">
    <source>
        <dbReference type="Proteomes" id="UP000823388"/>
    </source>
</evidence>
<dbReference type="Gene3D" id="2.90.10.10">
    <property type="entry name" value="Bulb-type lectin domain"/>
    <property type="match status" value="2"/>
</dbReference>
<accession>A0A8T0MTJ2</accession>
<evidence type="ECO:0000256" key="12">
    <source>
        <dbReference type="ARBA" id="ARBA00023157"/>
    </source>
</evidence>
<reference evidence="25 26" key="1">
    <citation type="submission" date="2020-05" db="EMBL/GenBank/DDBJ databases">
        <title>WGS assembly of Panicum virgatum.</title>
        <authorList>
            <person name="Lovell J.T."/>
            <person name="Jenkins J."/>
            <person name="Shu S."/>
            <person name="Juenger T.E."/>
            <person name="Schmutz J."/>
        </authorList>
    </citation>
    <scope>NUCLEOTIDE SEQUENCE [LARGE SCALE GENOMIC DNA]</scope>
    <source>
        <strain evidence="26">cv. AP13</strain>
    </source>
</reference>
<keyword evidence="4 17" id="KW-0808">Transferase</keyword>
<dbReference type="PROSITE" id="PS50026">
    <property type="entry name" value="EGF_3"/>
    <property type="match status" value="1"/>
</dbReference>
<evidence type="ECO:0000259" key="23">
    <source>
        <dbReference type="PROSITE" id="PS50927"/>
    </source>
</evidence>
<keyword evidence="6 20" id="KW-0732">Signal</keyword>
<evidence type="ECO:0000256" key="15">
    <source>
        <dbReference type="ARBA" id="ARBA00047899"/>
    </source>
</evidence>
<feature type="domain" description="Protein kinase" evidence="21">
    <location>
        <begin position="524"/>
        <end position="803"/>
    </location>
</feature>
<comment type="caution">
    <text evidence="18">Lacks conserved residue(s) required for the propagation of feature annotation.</text>
</comment>
<dbReference type="SUPFAM" id="SSF56112">
    <property type="entry name" value="Protein kinase-like (PK-like)"/>
    <property type="match status" value="1"/>
</dbReference>
<dbReference type="Gene3D" id="3.30.200.20">
    <property type="entry name" value="Phosphorylase Kinase, domain 1"/>
    <property type="match status" value="1"/>
</dbReference>
<dbReference type="PROSITE" id="PS50927">
    <property type="entry name" value="BULB_LECTIN"/>
    <property type="match status" value="1"/>
</dbReference>
<keyword evidence="12" id="KW-1015">Disulfide bond</keyword>
<dbReference type="GO" id="GO:0048544">
    <property type="term" value="P:recognition of pollen"/>
    <property type="evidence" value="ECO:0007669"/>
    <property type="project" value="InterPro"/>
</dbReference>
<dbReference type="GO" id="GO:0051707">
    <property type="term" value="P:response to other organism"/>
    <property type="evidence" value="ECO:0007669"/>
    <property type="project" value="UniProtKB-ARBA"/>
</dbReference>
<organism evidence="25 26">
    <name type="scientific">Panicum virgatum</name>
    <name type="common">Blackwell switchgrass</name>
    <dbReference type="NCBI Taxonomy" id="38727"/>
    <lineage>
        <taxon>Eukaryota</taxon>
        <taxon>Viridiplantae</taxon>
        <taxon>Streptophyta</taxon>
        <taxon>Embryophyta</taxon>
        <taxon>Tracheophyta</taxon>
        <taxon>Spermatophyta</taxon>
        <taxon>Magnoliopsida</taxon>
        <taxon>Liliopsida</taxon>
        <taxon>Poales</taxon>
        <taxon>Poaceae</taxon>
        <taxon>PACMAD clade</taxon>
        <taxon>Panicoideae</taxon>
        <taxon>Panicodae</taxon>
        <taxon>Paniceae</taxon>
        <taxon>Panicinae</taxon>
        <taxon>Panicum</taxon>
        <taxon>Panicum sect. Hiantes</taxon>
    </lineage>
</organism>
<dbReference type="Gene3D" id="1.10.510.10">
    <property type="entry name" value="Transferase(Phosphotransferase) domain 1"/>
    <property type="match status" value="1"/>
</dbReference>